<dbReference type="EMBL" id="UZAD01005970">
    <property type="protein sequence ID" value="VDN87655.1"/>
    <property type="molecule type" value="Genomic_DNA"/>
</dbReference>
<proteinExistence type="predicted"/>
<sequence>MALHHNDMAGGHVTPDGVVYHQQMDPEHDDLRRMDDDLHDPTYATEHEVNFSIHLI</sequence>
<protein>
    <submittedName>
        <fullName evidence="3">Multicopper oxidase</fullName>
    </submittedName>
</protein>
<keyword evidence="2" id="KW-1185">Reference proteome</keyword>
<gene>
    <name evidence="1" type="ORF">BPAG_LOCUS6469</name>
</gene>
<reference evidence="1 2" key="2">
    <citation type="submission" date="2018-11" db="EMBL/GenBank/DDBJ databases">
        <authorList>
            <consortium name="Pathogen Informatics"/>
        </authorList>
    </citation>
    <scope>NUCLEOTIDE SEQUENCE [LARGE SCALE GENOMIC DNA]</scope>
</reference>
<evidence type="ECO:0000313" key="2">
    <source>
        <dbReference type="Proteomes" id="UP000278627"/>
    </source>
</evidence>
<dbReference type="STRING" id="6280.A0A0N4TE71"/>
<dbReference type="Proteomes" id="UP000278627">
    <property type="component" value="Unassembled WGS sequence"/>
</dbReference>
<dbReference type="WBParaSite" id="BPAG_0000650901-mRNA-1">
    <property type="protein sequence ID" value="BPAG_0000650901-mRNA-1"/>
    <property type="gene ID" value="BPAG_0000650901"/>
</dbReference>
<evidence type="ECO:0000313" key="3">
    <source>
        <dbReference type="WBParaSite" id="BPAG_0000650901-mRNA-1"/>
    </source>
</evidence>
<reference evidence="3" key="1">
    <citation type="submission" date="2017-02" db="UniProtKB">
        <authorList>
            <consortium name="WormBaseParasite"/>
        </authorList>
    </citation>
    <scope>IDENTIFICATION</scope>
</reference>
<accession>A0A0N4TE71</accession>
<dbReference type="AlphaFoldDB" id="A0A0N4TE71"/>
<organism evidence="3">
    <name type="scientific">Brugia pahangi</name>
    <name type="common">Filarial nematode worm</name>
    <dbReference type="NCBI Taxonomy" id="6280"/>
    <lineage>
        <taxon>Eukaryota</taxon>
        <taxon>Metazoa</taxon>
        <taxon>Ecdysozoa</taxon>
        <taxon>Nematoda</taxon>
        <taxon>Chromadorea</taxon>
        <taxon>Rhabditida</taxon>
        <taxon>Spirurina</taxon>
        <taxon>Spiruromorpha</taxon>
        <taxon>Filarioidea</taxon>
        <taxon>Onchocercidae</taxon>
        <taxon>Brugia</taxon>
    </lineage>
</organism>
<evidence type="ECO:0000313" key="1">
    <source>
        <dbReference type="EMBL" id="VDN87655.1"/>
    </source>
</evidence>
<name>A0A0N4TE71_BRUPA</name>